<gene>
    <name evidence="1" type="ORF">IT774_13480</name>
</gene>
<keyword evidence="2" id="KW-1185">Reference proteome</keyword>
<name>A0A7S9DWB5_9ALTE</name>
<dbReference type="KEGG" id="smaa:IT774_13480"/>
<proteinExistence type="predicted"/>
<sequence length="316" mass="36330">MVSYDGHYRAYKEYSKLDFVLHDFAAGARFDHTARFTTSFNVHYADQIELPGDTNAIAVARDKYIELSNKRLNVAGIYGTDKSIGQLKVEVATGEYDFNLAEQAYRDNTYNQATTTFFYRLAPKTRAFVEAGYADYDHQQLAQRPVQSNEVRTLRGGLEWKVTGKTTGSFQLGYQERDYDAAVFSDLSGLSYKLDMEWLPNTYTKVVIGSKRVTQESAIENRGGYINTDYFTRVSHDFSHAISGKLGYTFGLADLNYGEVQDFTRHQVELSGSWSWHPAFSTELSYLYNTRQSDSDVYEYKNNEISFVFRFDYERI</sequence>
<dbReference type="InterPro" id="IPR018759">
    <property type="entry name" value="BBP2_2"/>
</dbReference>
<reference evidence="1 2" key="1">
    <citation type="submission" date="2020-11" db="EMBL/GenBank/DDBJ databases">
        <title>Complete genome sequence for Salinimonas sp. strain G2-b.</title>
        <authorList>
            <person name="Park S.-J."/>
        </authorList>
    </citation>
    <scope>NUCLEOTIDE SEQUENCE [LARGE SCALE GENOMIC DNA]</scope>
    <source>
        <strain evidence="1 2">G2-b</strain>
    </source>
</reference>
<dbReference type="RefSeq" id="WP_195810220.1">
    <property type="nucleotide sequence ID" value="NZ_CP064795.1"/>
</dbReference>
<dbReference type="EMBL" id="CP064795">
    <property type="protein sequence ID" value="QPG05129.1"/>
    <property type="molecule type" value="Genomic_DNA"/>
</dbReference>
<protein>
    <submittedName>
        <fullName evidence="1">Outer membrane beta-barrel protein</fullName>
    </submittedName>
</protein>
<evidence type="ECO:0000313" key="1">
    <source>
        <dbReference type="EMBL" id="QPG05129.1"/>
    </source>
</evidence>
<organism evidence="1 2">
    <name type="scientific">Salinimonas marina</name>
    <dbReference type="NCBI Taxonomy" id="2785918"/>
    <lineage>
        <taxon>Bacteria</taxon>
        <taxon>Pseudomonadati</taxon>
        <taxon>Pseudomonadota</taxon>
        <taxon>Gammaproteobacteria</taxon>
        <taxon>Alteromonadales</taxon>
        <taxon>Alteromonadaceae</taxon>
        <taxon>Alteromonas/Salinimonas group</taxon>
        <taxon>Salinimonas</taxon>
    </lineage>
</organism>
<dbReference type="Pfam" id="PF10082">
    <property type="entry name" value="BBP2_2"/>
    <property type="match status" value="1"/>
</dbReference>
<accession>A0A7S9DWB5</accession>
<dbReference type="AlphaFoldDB" id="A0A7S9DWB5"/>
<evidence type="ECO:0000313" key="2">
    <source>
        <dbReference type="Proteomes" id="UP000595095"/>
    </source>
</evidence>
<dbReference type="Proteomes" id="UP000595095">
    <property type="component" value="Chromosome"/>
</dbReference>